<protein>
    <submittedName>
        <fullName evidence="5">(pine wood nematode) hypothetical protein</fullName>
    </submittedName>
    <submittedName>
        <fullName evidence="8">HMG box domain-containing protein</fullName>
    </submittedName>
</protein>
<dbReference type="InterPro" id="IPR020904">
    <property type="entry name" value="Sc_DH/Rdtase_CS"/>
</dbReference>
<name>A0A1I7RP90_BURXY</name>
<evidence type="ECO:0000256" key="1">
    <source>
        <dbReference type="ARBA" id="ARBA00006484"/>
    </source>
</evidence>
<dbReference type="eggNOG" id="KOG0725">
    <property type="taxonomic scope" value="Eukaryota"/>
</dbReference>
<dbReference type="GO" id="GO:0005634">
    <property type="term" value="C:nucleus"/>
    <property type="evidence" value="ECO:0007669"/>
    <property type="project" value="UniProtKB-UniRule"/>
</dbReference>
<dbReference type="PRINTS" id="PR00081">
    <property type="entry name" value="GDHRDH"/>
</dbReference>
<keyword evidence="7" id="KW-1185">Reference proteome</keyword>
<dbReference type="WBParaSite" id="BXY_0253100.1">
    <property type="protein sequence ID" value="BXY_0253100.1"/>
    <property type="gene ID" value="BXY_0253100"/>
</dbReference>
<dbReference type="CDD" id="cd21994">
    <property type="entry name" value="HMG-box_SSRP1-like"/>
    <property type="match status" value="1"/>
</dbReference>
<evidence type="ECO:0000259" key="4">
    <source>
        <dbReference type="PROSITE" id="PS50118"/>
    </source>
</evidence>
<evidence type="ECO:0000313" key="7">
    <source>
        <dbReference type="Proteomes" id="UP000659654"/>
    </source>
</evidence>
<comment type="similarity">
    <text evidence="1">Belongs to the short-chain dehydrogenases/reductases (SDR) family.</text>
</comment>
<evidence type="ECO:0000313" key="8">
    <source>
        <dbReference type="WBParaSite" id="BXY_0253100.1"/>
    </source>
</evidence>
<dbReference type="SMR" id="A0A1I7RP90"/>
<dbReference type="PRINTS" id="PR00080">
    <property type="entry name" value="SDRFAMILY"/>
</dbReference>
<dbReference type="FunFam" id="3.40.50.720:FF:000084">
    <property type="entry name" value="Short-chain dehydrogenase reductase"/>
    <property type="match status" value="1"/>
</dbReference>
<dbReference type="InterPro" id="IPR036910">
    <property type="entry name" value="HMG_box_dom_sf"/>
</dbReference>
<dbReference type="Pfam" id="PF13561">
    <property type="entry name" value="adh_short_C2"/>
    <property type="match status" value="1"/>
</dbReference>
<accession>A0A1I7RP90</accession>
<reference evidence="8" key="1">
    <citation type="submission" date="2016-11" db="UniProtKB">
        <authorList>
            <consortium name="WormBaseParasite"/>
        </authorList>
    </citation>
    <scope>IDENTIFICATION</scope>
</reference>
<dbReference type="Proteomes" id="UP000659654">
    <property type="component" value="Unassembled WGS sequence"/>
</dbReference>
<dbReference type="GO" id="GO:0003677">
    <property type="term" value="F:DNA binding"/>
    <property type="evidence" value="ECO:0007669"/>
    <property type="project" value="UniProtKB-UniRule"/>
</dbReference>
<dbReference type="EMBL" id="CAJFDI010000002">
    <property type="protein sequence ID" value="CAD5214755.1"/>
    <property type="molecule type" value="Genomic_DNA"/>
</dbReference>
<dbReference type="GO" id="GO:0004090">
    <property type="term" value="F:carbonyl reductase (NADPH) activity"/>
    <property type="evidence" value="ECO:0007669"/>
    <property type="project" value="TreeGrafter"/>
</dbReference>
<keyword evidence="2" id="KW-0560">Oxidoreductase</keyword>
<dbReference type="AlphaFoldDB" id="A0A1I7RP90"/>
<dbReference type="Proteomes" id="UP000095284">
    <property type="component" value="Unplaced"/>
</dbReference>
<dbReference type="PROSITE" id="PS50118">
    <property type="entry name" value="HMG_BOX_2"/>
    <property type="match status" value="1"/>
</dbReference>
<dbReference type="PANTHER" id="PTHR43943:SF2">
    <property type="entry name" value="DEHYDROGENASE_REDUCTASE 4"/>
    <property type="match status" value="1"/>
</dbReference>
<dbReference type="InterPro" id="IPR002347">
    <property type="entry name" value="SDR_fam"/>
</dbReference>
<keyword evidence="3" id="KW-0539">Nucleus</keyword>
<dbReference type="InterPro" id="IPR036291">
    <property type="entry name" value="NAD(P)-bd_dom_sf"/>
</dbReference>
<organism evidence="6 8">
    <name type="scientific">Bursaphelenchus xylophilus</name>
    <name type="common">Pinewood nematode worm</name>
    <name type="synonym">Aphelenchoides xylophilus</name>
    <dbReference type="NCBI Taxonomy" id="6326"/>
    <lineage>
        <taxon>Eukaryota</taxon>
        <taxon>Metazoa</taxon>
        <taxon>Ecdysozoa</taxon>
        <taxon>Nematoda</taxon>
        <taxon>Chromadorea</taxon>
        <taxon>Rhabditida</taxon>
        <taxon>Tylenchina</taxon>
        <taxon>Tylenchomorpha</taxon>
        <taxon>Aphelenchoidea</taxon>
        <taxon>Aphelenchoididae</taxon>
        <taxon>Bursaphelenchus</taxon>
    </lineage>
</organism>
<proteinExistence type="inferred from homology"/>
<dbReference type="Gene3D" id="3.40.50.720">
    <property type="entry name" value="NAD(P)-binding Rossmann-like Domain"/>
    <property type="match status" value="1"/>
</dbReference>
<dbReference type="PANTHER" id="PTHR43943">
    <property type="entry name" value="DEHYDROGENASE/REDUCTASE (SDR FAMILY) MEMBER 4"/>
    <property type="match status" value="1"/>
</dbReference>
<dbReference type="SMART" id="SM00398">
    <property type="entry name" value="HMG"/>
    <property type="match status" value="1"/>
</dbReference>
<reference evidence="5" key="2">
    <citation type="submission" date="2020-09" db="EMBL/GenBank/DDBJ databases">
        <authorList>
            <person name="Kikuchi T."/>
        </authorList>
    </citation>
    <scope>NUCLEOTIDE SEQUENCE</scope>
    <source>
        <strain evidence="5">Ka4C1</strain>
    </source>
</reference>
<dbReference type="Gene3D" id="1.10.30.10">
    <property type="entry name" value="High mobility group box domain"/>
    <property type="match status" value="1"/>
</dbReference>
<evidence type="ECO:0000313" key="5">
    <source>
        <dbReference type="EMBL" id="CAD5214755.1"/>
    </source>
</evidence>
<feature type="DNA-binding region" description="HMG box" evidence="3">
    <location>
        <begin position="18"/>
        <end position="82"/>
    </location>
</feature>
<dbReference type="Pfam" id="PF00505">
    <property type="entry name" value="HMG_box"/>
    <property type="match status" value="1"/>
</dbReference>
<dbReference type="SUPFAM" id="SSF51735">
    <property type="entry name" value="NAD(P)-binding Rossmann-fold domains"/>
    <property type="match status" value="1"/>
</dbReference>
<evidence type="ECO:0000313" key="6">
    <source>
        <dbReference type="Proteomes" id="UP000095284"/>
    </source>
</evidence>
<gene>
    <name evidence="5" type="ORF">BXYJ_LOCUS3688</name>
</gene>
<feature type="domain" description="HMG box" evidence="4">
    <location>
        <begin position="18"/>
        <end position="82"/>
    </location>
</feature>
<sequence length="412" mass="45359">MAREGGVTKKKSKDPNAPKKALSAYFLWLKENRARFAKPGMKVGDVAKAAAEEWRSLDDKAEWNKKAEEDKIRYREELEEKQSSSLIFDLTLGERVDDTLGRLNLSFYACRRLGGDRVRLTKFGGEMDTVCQLICPRNVEVQAQTSSRLCRRFEKKVVIISGGTRGIGLAIAQRLVEEGASVIVASRCQQNVNEAVDYLRSLPEIHPNQVCGQVCHAGCREQREELIDVAEKKFGRLDVLISNAGVNPAVGHIMEVSGSQWDKLCDINIKAGFELCRRAVPLMEWSGGGVVIFTSSLAAYRVPGAFNAYGTTKSALSMLTTVLSQELAHKRIRVNSIVPGTVDGAGMSRMLWDTTHKWHHKVKSAAHGSKGLFGRFAKPSEIASSVAYLCSDDASFVTGENHLVMGGIDARL</sequence>
<dbReference type="Proteomes" id="UP000582659">
    <property type="component" value="Unassembled WGS sequence"/>
</dbReference>
<dbReference type="InterPro" id="IPR009071">
    <property type="entry name" value="HMG_box_dom"/>
</dbReference>
<dbReference type="EMBL" id="CAJFCV020000002">
    <property type="protein sequence ID" value="CAG9095608.1"/>
    <property type="molecule type" value="Genomic_DNA"/>
</dbReference>
<keyword evidence="3" id="KW-0238">DNA-binding</keyword>
<dbReference type="PROSITE" id="PS00061">
    <property type="entry name" value="ADH_SHORT"/>
    <property type="match status" value="1"/>
</dbReference>
<evidence type="ECO:0000256" key="2">
    <source>
        <dbReference type="ARBA" id="ARBA00023002"/>
    </source>
</evidence>
<dbReference type="SUPFAM" id="SSF47095">
    <property type="entry name" value="HMG-box"/>
    <property type="match status" value="1"/>
</dbReference>
<evidence type="ECO:0000256" key="3">
    <source>
        <dbReference type="PROSITE-ProRule" id="PRU00267"/>
    </source>
</evidence>
<dbReference type="OrthoDB" id="294295at2759"/>